<keyword evidence="3" id="KW-1185">Reference proteome</keyword>
<organism evidence="2 3">
    <name type="scientific">Streptomyces radiopugnans</name>
    <dbReference type="NCBI Taxonomy" id="403935"/>
    <lineage>
        <taxon>Bacteria</taxon>
        <taxon>Bacillati</taxon>
        <taxon>Actinomycetota</taxon>
        <taxon>Actinomycetes</taxon>
        <taxon>Kitasatosporales</taxon>
        <taxon>Streptomycetaceae</taxon>
        <taxon>Streptomyces</taxon>
    </lineage>
</organism>
<dbReference type="Pfam" id="PF13822">
    <property type="entry name" value="ACC_epsilon"/>
    <property type="match status" value="1"/>
</dbReference>
<accession>A0A1H9CW90</accession>
<proteinExistence type="predicted"/>
<sequence>MANDTPQALLTVVRGNPDAGELAAVTAVLLALSAHRDPADAGGPRGPEAAADAGDPEASADRAAWSAGRAGYRPPTAWSRA</sequence>
<evidence type="ECO:0000256" key="1">
    <source>
        <dbReference type="SAM" id="MobiDB-lite"/>
    </source>
</evidence>
<feature type="region of interest" description="Disordered" evidence="1">
    <location>
        <begin position="36"/>
        <end position="81"/>
    </location>
</feature>
<name>A0A1H9CW90_9ACTN</name>
<dbReference type="GO" id="GO:0004658">
    <property type="term" value="F:propionyl-CoA carboxylase activity"/>
    <property type="evidence" value="ECO:0007669"/>
    <property type="project" value="InterPro"/>
</dbReference>
<gene>
    <name evidence="2" type="ORF">SAMN05216481_103476</name>
</gene>
<reference evidence="2 3" key="1">
    <citation type="submission" date="2016-10" db="EMBL/GenBank/DDBJ databases">
        <authorList>
            <person name="de Groot N.N."/>
        </authorList>
    </citation>
    <scope>NUCLEOTIDE SEQUENCE [LARGE SCALE GENOMIC DNA]</scope>
    <source>
        <strain evidence="2 3">CGMCC 4.3519</strain>
    </source>
</reference>
<protein>
    <submittedName>
        <fullName evidence="2">Acyl-CoA carboxylase epsilon subunit</fullName>
    </submittedName>
</protein>
<evidence type="ECO:0000313" key="2">
    <source>
        <dbReference type="EMBL" id="SEQ05506.1"/>
    </source>
</evidence>
<dbReference type="STRING" id="403935.SAMN05216481_103476"/>
<dbReference type="RefSeq" id="WP_093657600.1">
    <property type="nucleotide sequence ID" value="NZ_FOET01000003.1"/>
</dbReference>
<dbReference type="InterPro" id="IPR032716">
    <property type="entry name" value="ACC_epsilon"/>
</dbReference>
<feature type="compositionally biased region" description="Low complexity" evidence="1">
    <location>
        <begin position="40"/>
        <end position="57"/>
    </location>
</feature>
<dbReference type="GO" id="GO:0003989">
    <property type="term" value="F:acetyl-CoA carboxylase activity"/>
    <property type="evidence" value="ECO:0007669"/>
    <property type="project" value="InterPro"/>
</dbReference>
<evidence type="ECO:0000313" key="3">
    <source>
        <dbReference type="Proteomes" id="UP000199055"/>
    </source>
</evidence>
<dbReference type="EMBL" id="FOET01000003">
    <property type="protein sequence ID" value="SEQ05506.1"/>
    <property type="molecule type" value="Genomic_DNA"/>
</dbReference>
<dbReference type="Proteomes" id="UP000199055">
    <property type="component" value="Unassembled WGS sequence"/>
</dbReference>
<dbReference type="AlphaFoldDB" id="A0A1H9CW90"/>